<evidence type="ECO:0000313" key="4">
    <source>
        <dbReference type="Proteomes" id="UP000007947"/>
    </source>
</evidence>
<gene>
    <name evidence="3" type="ordered locus">MLP_51520</name>
</gene>
<feature type="transmembrane region" description="Helical" evidence="1">
    <location>
        <begin position="20"/>
        <end position="38"/>
    </location>
</feature>
<dbReference type="InterPro" id="IPR012495">
    <property type="entry name" value="TadE-like_dom"/>
</dbReference>
<evidence type="ECO:0000259" key="2">
    <source>
        <dbReference type="Pfam" id="PF07811"/>
    </source>
</evidence>
<proteinExistence type="predicted"/>
<keyword evidence="4" id="KW-1185">Reference proteome</keyword>
<evidence type="ECO:0000256" key="1">
    <source>
        <dbReference type="SAM" id="Phobius"/>
    </source>
</evidence>
<name>F5XHF8_MICPN</name>
<dbReference type="STRING" id="1032480.MLP_51520"/>
<dbReference type="Proteomes" id="UP000007947">
    <property type="component" value="Chromosome"/>
</dbReference>
<dbReference type="AlphaFoldDB" id="F5XHF8"/>
<sequence>MTRRPADERGITESAQYALIWPVLLLVTLGVIQAGIWIHGHNVANRAANAGADVASGSHGSTGEAKQVAAGIARSGGLQEVAVTVSTNANRVEVTVAGRTPMMLDLPLGQIRETASAPVERVTRP</sequence>
<keyword evidence="1" id="KW-0472">Membrane</keyword>
<accession>F5XHF8</accession>
<evidence type="ECO:0000313" key="3">
    <source>
        <dbReference type="EMBL" id="BAK38166.1"/>
    </source>
</evidence>
<keyword evidence="1" id="KW-1133">Transmembrane helix</keyword>
<organism evidence="3 4">
    <name type="scientific">Microlunatus phosphovorus (strain ATCC 700054 / DSM 10555 / JCM 9379 / NBRC 101784 / NCIMB 13414 / VKM Ac-1990 / NM-1)</name>
    <dbReference type="NCBI Taxonomy" id="1032480"/>
    <lineage>
        <taxon>Bacteria</taxon>
        <taxon>Bacillati</taxon>
        <taxon>Actinomycetota</taxon>
        <taxon>Actinomycetes</taxon>
        <taxon>Propionibacteriales</taxon>
        <taxon>Propionibacteriaceae</taxon>
        <taxon>Microlunatus</taxon>
    </lineage>
</organism>
<dbReference type="HOGENOM" id="CLU_152547_0_0_11"/>
<protein>
    <recommendedName>
        <fullName evidence="2">TadE-like domain-containing protein</fullName>
    </recommendedName>
</protein>
<reference evidence="3 4" key="1">
    <citation type="submission" date="2011-05" db="EMBL/GenBank/DDBJ databases">
        <title>Whole genome sequence of Microlunatus phosphovorus NM-1.</title>
        <authorList>
            <person name="Hosoyama A."/>
            <person name="Sasaki K."/>
            <person name="Harada T."/>
            <person name="Igarashi R."/>
            <person name="Kawakoshi A."/>
            <person name="Sasagawa M."/>
            <person name="Fukada J."/>
            <person name="Nakamura S."/>
            <person name="Katano Y."/>
            <person name="Hanada S."/>
            <person name="Kamagata Y."/>
            <person name="Nakamura N."/>
            <person name="Yamazaki S."/>
            <person name="Fujita N."/>
        </authorList>
    </citation>
    <scope>NUCLEOTIDE SEQUENCE [LARGE SCALE GENOMIC DNA]</scope>
    <source>
        <strain evidence="4">ATCC 700054 / DSM 10555 / JCM 9379 / NBRC 101784 / NCIMB 13414 / VKM Ac-1990 / NM-1</strain>
    </source>
</reference>
<dbReference type="RefSeq" id="WP_013865980.1">
    <property type="nucleotide sequence ID" value="NC_015635.1"/>
</dbReference>
<dbReference type="KEGG" id="mph:MLP_51520"/>
<dbReference type="EMBL" id="AP012204">
    <property type="protein sequence ID" value="BAK38166.1"/>
    <property type="molecule type" value="Genomic_DNA"/>
</dbReference>
<dbReference type="Pfam" id="PF07811">
    <property type="entry name" value="TadE"/>
    <property type="match status" value="1"/>
</dbReference>
<feature type="domain" description="TadE-like" evidence="2">
    <location>
        <begin position="16"/>
        <end position="52"/>
    </location>
</feature>
<keyword evidence="1" id="KW-0812">Transmembrane</keyword>
<dbReference type="OrthoDB" id="3734475at2"/>